<comment type="caution">
    <text evidence="2">The sequence shown here is derived from an EMBL/GenBank/DDBJ whole genome shotgun (WGS) entry which is preliminary data.</text>
</comment>
<organism evidence="2 3">
    <name type="scientific">Striga asiatica</name>
    <name type="common">Asiatic witchweed</name>
    <name type="synonym">Buchnera asiatica</name>
    <dbReference type="NCBI Taxonomy" id="4170"/>
    <lineage>
        <taxon>Eukaryota</taxon>
        <taxon>Viridiplantae</taxon>
        <taxon>Streptophyta</taxon>
        <taxon>Embryophyta</taxon>
        <taxon>Tracheophyta</taxon>
        <taxon>Spermatophyta</taxon>
        <taxon>Magnoliopsida</taxon>
        <taxon>eudicotyledons</taxon>
        <taxon>Gunneridae</taxon>
        <taxon>Pentapetalae</taxon>
        <taxon>asterids</taxon>
        <taxon>lamiids</taxon>
        <taxon>Lamiales</taxon>
        <taxon>Orobanchaceae</taxon>
        <taxon>Buchnereae</taxon>
        <taxon>Striga</taxon>
    </lineage>
</organism>
<keyword evidence="3" id="KW-1185">Reference proteome</keyword>
<evidence type="ECO:0000313" key="3">
    <source>
        <dbReference type="Proteomes" id="UP000325081"/>
    </source>
</evidence>
<dbReference type="AlphaFoldDB" id="A0A5A7PFP3"/>
<keyword evidence="1" id="KW-0812">Transmembrane</keyword>
<sequence>MYLDPTVEVSAVKPGSSCMASTRHFLHDFVERSKVHWTMAYTVAFSPVVNFCPLAYSVLFFTAFVERLPSNSRTVLLNPMGSVALSTLYHNAVFSLSIFPKNLWSEIATLVHEIALLATGNLDHEKKSHENLEEE</sequence>
<evidence type="ECO:0000313" key="2">
    <source>
        <dbReference type="EMBL" id="GER31589.1"/>
    </source>
</evidence>
<accession>A0A5A7PFP3</accession>
<dbReference type="EMBL" id="BKCP01004505">
    <property type="protein sequence ID" value="GER31589.1"/>
    <property type="molecule type" value="Genomic_DNA"/>
</dbReference>
<protein>
    <submittedName>
        <fullName evidence="2">Cofactor assembly of complex C</fullName>
    </submittedName>
</protein>
<name>A0A5A7PFP3_STRAF</name>
<evidence type="ECO:0000256" key="1">
    <source>
        <dbReference type="SAM" id="Phobius"/>
    </source>
</evidence>
<keyword evidence="1" id="KW-1133">Transmembrane helix</keyword>
<reference evidence="3" key="1">
    <citation type="journal article" date="2019" name="Curr. Biol.">
        <title>Genome Sequence of Striga asiatica Provides Insight into the Evolution of Plant Parasitism.</title>
        <authorList>
            <person name="Yoshida S."/>
            <person name="Kim S."/>
            <person name="Wafula E.K."/>
            <person name="Tanskanen J."/>
            <person name="Kim Y.M."/>
            <person name="Honaas L."/>
            <person name="Yang Z."/>
            <person name="Spallek T."/>
            <person name="Conn C.E."/>
            <person name="Ichihashi Y."/>
            <person name="Cheong K."/>
            <person name="Cui S."/>
            <person name="Der J.P."/>
            <person name="Gundlach H."/>
            <person name="Jiao Y."/>
            <person name="Hori C."/>
            <person name="Ishida J.K."/>
            <person name="Kasahara H."/>
            <person name="Kiba T."/>
            <person name="Kim M.S."/>
            <person name="Koo N."/>
            <person name="Laohavisit A."/>
            <person name="Lee Y.H."/>
            <person name="Lumba S."/>
            <person name="McCourt P."/>
            <person name="Mortimer J.C."/>
            <person name="Mutuku J.M."/>
            <person name="Nomura T."/>
            <person name="Sasaki-Sekimoto Y."/>
            <person name="Seto Y."/>
            <person name="Wang Y."/>
            <person name="Wakatake T."/>
            <person name="Sakakibara H."/>
            <person name="Demura T."/>
            <person name="Yamaguchi S."/>
            <person name="Yoneyama K."/>
            <person name="Manabe R.I."/>
            <person name="Nelson D.C."/>
            <person name="Schulman A.H."/>
            <person name="Timko M.P."/>
            <person name="dePamphilis C.W."/>
            <person name="Choi D."/>
            <person name="Shirasu K."/>
        </authorList>
    </citation>
    <scope>NUCLEOTIDE SEQUENCE [LARGE SCALE GENOMIC DNA]</scope>
    <source>
        <strain evidence="3">cv. UVA1</strain>
    </source>
</reference>
<proteinExistence type="predicted"/>
<feature type="transmembrane region" description="Helical" evidence="1">
    <location>
        <begin position="39"/>
        <end position="65"/>
    </location>
</feature>
<dbReference type="Proteomes" id="UP000325081">
    <property type="component" value="Unassembled WGS sequence"/>
</dbReference>
<keyword evidence="1" id="KW-0472">Membrane</keyword>
<gene>
    <name evidence="2" type="ORF">STAS_07612</name>
</gene>